<dbReference type="OrthoDB" id="5345494at2759"/>
<dbReference type="AlphaFoldDB" id="A0A0B2X7S5"/>
<evidence type="ECO:0000313" key="1">
    <source>
        <dbReference type="EMBL" id="KHO01565.1"/>
    </source>
</evidence>
<accession>A0A0B2X7S5</accession>
<dbReference type="STRING" id="1081103.A0A0B2X7S5"/>
<dbReference type="Proteomes" id="UP000030816">
    <property type="component" value="Unassembled WGS sequence"/>
</dbReference>
<comment type="caution">
    <text evidence="1">The sequence shown here is derived from an EMBL/GenBank/DDBJ whole genome shotgun (WGS) entry which is preliminary data.</text>
</comment>
<evidence type="ECO:0000313" key="2">
    <source>
        <dbReference type="Proteomes" id="UP000030816"/>
    </source>
</evidence>
<dbReference type="EMBL" id="AZHE01000001">
    <property type="protein sequence ID" value="KHO01565.1"/>
    <property type="molecule type" value="Genomic_DNA"/>
</dbReference>
<sequence length="438" mass="49049">MSQATVIGQMRQELEINTPSLFDILHNSLILRTIAPYLPIYSLLQLSAANHEIRSLIRNTPGVFRHLDLRQVKKAQFYIKPIDNGGQVWRNVQLDENLSEDDFYSGPLRGAFNAIQRQDIWKDVQTLILDGLSVTSDLCHELINDPSYSVRILSIREVENLNQARLREALQYACRPTRPKNSPRLKALYVFGSKEVHPEMKPGLPDRESRGAISCRWNHESRQALTSSLERQGDSWWCKRGRVITRPVSQEWVNCMAACEGIVAFDAVLCRGPRPRTSPAFGRPLMMADNEPAVATHAVGGCDGCAKAPEGLVSEEHRPPQCLPLLTPLPIMASSVRAATCPSQPGQAFVPRCFDCLHERYCACCHRWWCESCFQLPGQGQHTDVNNFIVVDEDDGVANFAQILQSQDNTPKIKVRHGTCFQCSAARLAAQDDALVPP</sequence>
<name>A0A0B2X7S5_METAS</name>
<dbReference type="HOGENOM" id="CLU_037759_0_0_1"/>
<reference evidence="1 2" key="1">
    <citation type="journal article" date="2014" name="Proc. Natl. Acad. Sci. U.S.A.">
        <title>Trajectory and genomic determinants of fungal-pathogen speciation and host adaptation.</title>
        <authorList>
            <person name="Hu X."/>
            <person name="Xiao G."/>
            <person name="Zheng P."/>
            <person name="Shang Y."/>
            <person name="Su Y."/>
            <person name="Zhang X."/>
            <person name="Liu X."/>
            <person name="Zhan S."/>
            <person name="St Leger R.J."/>
            <person name="Wang C."/>
        </authorList>
    </citation>
    <scope>NUCLEOTIDE SEQUENCE [LARGE SCALE GENOMIC DNA]</scope>
    <source>
        <strain evidence="1 2">ARSEF 1941</strain>
    </source>
</reference>
<proteinExistence type="predicted"/>
<dbReference type="RefSeq" id="XP_040682630.1">
    <property type="nucleotide sequence ID" value="XM_040819365.1"/>
</dbReference>
<protein>
    <recommendedName>
        <fullName evidence="3">Ubiquitin fusion degradation protein (Ufd1)</fullName>
    </recommendedName>
</protein>
<organism evidence="1 2">
    <name type="scientific">Metarhizium album (strain ARSEF 1941)</name>
    <dbReference type="NCBI Taxonomy" id="1081103"/>
    <lineage>
        <taxon>Eukaryota</taxon>
        <taxon>Fungi</taxon>
        <taxon>Dikarya</taxon>
        <taxon>Ascomycota</taxon>
        <taxon>Pezizomycotina</taxon>
        <taxon>Sordariomycetes</taxon>
        <taxon>Hypocreomycetidae</taxon>
        <taxon>Hypocreales</taxon>
        <taxon>Clavicipitaceae</taxon>
        <taxon>Metarhizium</taxon>
    </lineage>
</organism>
<gene>
    <name evidence="1" type="ORF">MAM_00566</name>
</gene>
<keyword evidence="2" id="KW-1185">Reference proteome</keyword>
<dbReference type="GeneID" id="63735021"/>
<evidence type="ECO:0008006" key="3">
    <source>
        <dbReference type="Google" id="ProtNLM"/>
    </source>
</evidence>